<proteinExistence type="predicted"/>
<evidence type="ECO:0000313" key="2">
    <source>
        <dbReference type="Proteomes" id="UP000772434"/>
    </source>
</evidence>
<dbReference type="EMBL" id="JADNRY010000137">
    <property type="protein sequence ID" value="KAF9063814.1"/>
    <property type="molecule type" value="Genomic_DNA"/>
</dbReference>
<sequence>MSSRSVLQAAASVFGTGIHGIITAQPNTGLRTLSAGINGGVSGATFFTIREFVVSPLLVSTAPFAQYERRRKEGSSGSSLEDLKLSEIRSDRLLDSGVSGLITGGILRGFTGGIRTIAPGAVSGGVLCTLLQYMFNESRILRLEYLVHQKNNPEPKPSTTSNTPQNEAPKWAERLLQAIGIKSLSDAEYLASLKKQRETHLKRIAELEDEIKREK</sequence>
<reference evidence="1" key="1">
    <citation type="submission" date="2020-11" db="EMBL/GenBank/DDBJ databases">
        <authorList>
            <consortium name="DOE Joint Genome Institute"/>
            <person name="Ahrendt S."/>
            <person name="Riley R."/>
            <person name="Andreopoulos W."/>
            <person name="Labutti K."/>
            <person name="Pangilinan J."/>
            <person name="Ruiz-Duenas F.J."/>
            <person name="Barrasa J.M."/>
            <person name="Sanchez-Garcia M."/>
            <person name="Camarero S."/>
            <person name="Miyauchi S."/>
            <person name="Serrano A."/>
            <person name="Linde D."/>
            <person name="Babiker R."/>
            <person name="Drula E."/>
            <person name="Ayuso-Fernandez I."/>
            <person name="Pacheco R."/>
            <person name="Padilla G."/>
            <person name="Ferreira P."/>
            <person name="Barriuso J."/>
            <person name="Kellner H."/>
            <person name="Castanera R."/>
            <person name="Alfaro M."/>
            <person name="Ramirez L."/>
            <person name="Pisabarro A.G."/>
            <person name="Kuo A."/>
            <person name="Tritt A."/>
            <person name="Lipzen A."/>
            <person name="He G."/>
            <person name="Yan M."/>
            <person name="Ng V."/>
            <person name="Cullen D."/>
            <person name="Martin F."/>
            <person name="Rosso M.-N."/>
            <person name="Henrissat B."/>
            <person name="Hibbett D."/>
            <person name="Martinez A.T."/>
            <person name="Grigoriev I.V."/>
        </authorList>
    </citation>
    <scope>NUCLEOTIDE SEQUENCE</scope>
    <source>
        <strain evidence="1">AH 40177</strain>
    </source>
</reference>
<gene>
    <name evidence="1" type="ORF">BDP27DRAFT_1426470</name>
</gene>
<name>A0A9P5U2T7_9AGAR</name>
<dbReference type="Proteomes" id="UP000772434">
    <property type="component" value="Unassembled WGS sequence"/>
</dbReference>
<dbReference type="OrthoDB" id="3366659at2759"/>
<evidence type="ECO:0000313" key="1">
    <source>
        <dbReference type="EMBL" id="KAF9063814.1"/>
    </source>
</evidence>
<organism evidence="1 2">
    <name type="scientific">Rhodocollybia butyracea</name>
    <dbReference type="NCBI Taxonomy" id="206335"/>
    <lineage>
        <taxon>Eukaryota</taxon>
        <taxon>Fungi</taxon>
        <taxon>Dikarya</taxon>
        <taxon>Basidiomycota</taxon>
        <taxon>Agaricomycotina</taxon>
        <taxon>Agaricomycetes</taxon>
        <taxon>Agaricomycetidae</taxon>
        <taxon>Agaricales</taxon>
        <taxon>Marasmiineae</taxon>
        <taxon>Omphalotaceae</taxon>
        <taxon>Rhodocollybia</taxon>
    </lineage>
</organism>
<protein>
    <submittedName>
        <fullName evidence="1">Uncharacterized protein</fullName>
    </submittedName>
</protein>
<comment type="caution">
    <text evidence="1">The sequence shown here is derived from an EMBL/GenBank/DDBJ whole genome shotgun (WGS) entry which is preliminary data.</text>
</comment>
<keyword evidence="2" id="KW-1185">Reference proteome</keyword>
<accession>A0A9P5U2T7</accession>
<dbReference type="AlphaFoldDB" id="A0A9P5U2T7"/>
<dbReference type="PANTHER" id="PTHR41390">
    <property type="entry name" value="CHROMOSOME 7, WHOLE GENOME SHOTGUN SEQUENCE"/>
    <property type="match status" value="1"/>
</dbReference>
<dbReference type="PANTHER" id="PTHR41390:SF1">
    <property type="entry name" value="NADH-UBIQUINONE OXIDOREDUCTASE 213 KDA SUBUNIT"/>
    <property type="match status" value="1"/>
</dbReference>